<keyword evidence="5" id="KW-0904">Protein phosphatase</keyword>
<name>A0A0M3J114_ANISI</name>
<protein>
    <recommendedName>
        <fullName evidence="2">protein-serine/threonine phosphatase</fullName>
        <ecNumber evidence="2">3.1.3.16</ecNumber>
    </recommendedName>
</protein>
<dbReference type="GO" id="GO:0005737">
    <property type="term" value="C:cytoplasm"/>
    <property type="evidence" value="ECO:0007669"/>
    <property type="project" value="TreeGrafter"/>
</dbReference>
<dbReference type="EC" id="3.1.3.16" evidence="2"/>
<reference evidence="12" key="1">
    <citation type="submission" date="2017-02" db="UniProtKB">
        <authorList>
            <consortium name="WormBaseParasite"/>
        </authorList>
    </citation>
    <scope>IDENTIFICATION</scope>
</reference>
<evidence type="ECO:0000313" key="10">
    <source>
        <dbReference type="EMBL" id="VDK18410.1"/>
    </source>
</evidence>
<gene>
    <name evidence="10" type="ORF">ASIM_LOCUS1097</name>
</gene>
<dbReference type="InterPro" id="IPR050341">
    <property type="entry name" value="PP1_catalytic_subunit"/>
</dbReference>
<evidence type="ECO:0000313" key="11">
    <source>
        <dbReference type="Proteomes" id="UP000267096"/>
    </source>
</evidence>
<evidence type="ECO:0000256" key="3">
    <source>
        <dbReference type="ARBA" id="ARBA00022723"/>
    </source>
</evidence>
<proteinExistence type="predicted"/>
<dbReference type="GO" id="GO:0046872">
    <property type="term" value="F:metal ion binding"/>
    <property type="evidence" value="ECO:0007669"/>
    <property type="project" value="UniProtKB-KW"/>
</dbReference>
<keyword evidence="3" id="KW-0479">Metal-binding</keyword>
<dbReference type="OrthoDB" id="5805255at2759"/>
<evidence type="ECO:0000256" key="2">
    <source>
        <dbReference type="ARBA" id="ARBA00013081"/>
    </source>
</evidence>
<keyword evidence="11" id="KW-1185">Reference proteome</keyword>
<dbReference type="SUPFAM" id="SSF56300">
    <property type="entry name" value="Metallo-dependent phosphatases"/>
    <property type="match status" value="1"/>
</dbReference>
<evidence type="ECO:0000256" key="7">
    <source>
        <dbReference type="ARBA" id="ARBA00047761"/>
    </source>
</evidence>
<evidence type="ECO:0000256" key="1">
    <source>
        <dbReference type="ARBA" id="ARBA00001936"/>
    </source>
</evidence>
<reference evidence="10 11" key="2">
    <citation type="submission" date="2018-11" db="EMBL/GenBank/DDBJ databases">
        <authorList>
            <consortium name="Pathogen Informatics"/>
        </authorList>
    </citation>
    <scope>NUCLEOTIDE SEQUENCE [LARGE SCALE GENOMIC DNA]</scope>
</reference>
<dbReference type="GO" id="GO:0004722">
    <property type="term" value="F:protein serine/threonine phosphatase activity"/>
    <property type="evidence" value="ECO:0007669"/>
    <property type="project" value="UniProtKB-EC"/>
</dbReference>
<dbReference type="Pfam" id="PF00149">
    <property type="entry name" value="Metallophos"/>
    <property type="match status" value="1"/>
</dbReference>
<dbReference type="WBParaSite" id="ASIM_0000120901-mRNA-1">
    <property type="protein sequence ID" value="ASIM_0000120901-mRNA-1"/>
    <property type="gene ID" value="ASIM_0000120901"/>
</dbReference>
<evidence type="ECO:0000256" key="8">
    <source>
        <dbReference type="ARBA" id="ARBA00048336"/>
    </source>
</evidence>
<dbReference type="PRINTS" id="PR00114">
    <property type="entry name" value="STPHPHTASE"/>
</dbReference>
<evidence type="ECO:0000259" key="9">
    <source>
        <dbReference type="SMART" id="SM00156"/>
    </source>
</evidence>
<dbReference type="PANTHER" id="PTHR11668:SF300">
    <property type="entry name" value="SERINE_THREONINE-PROTEIN PHOSPHATASE"/>
    <property type="match status" value="1"/>
</dbReference>
<comment type="catalytic activity">
    <reaction evidence="7">
        <text>O-phospho-L-seryl-[protein] + H2O = L-seryl-[protein] + phosphate</text>
        <dbReference type="Rhea" id="RHEA:20629"/>
        <dbReference type="Rhea" id="RHEA-COMP:9863"/>
        <dbReference type="Rhea" id="RHEA-COMP:11604"/>
        <dbReference type="ChEBI" id="CHEBI:15377"/>
        <dbReference type="ChEBI" id="CHEBI:29999"/>
        <dbReference type="ChEBI" id="CHEBI:43474"/>
        <dbReference type="ChEBI" id="CHEBI:83421"/>
        <dbReference type="EC" id="3.1.3.16"/>
    </reaction>
</comment>
<comment type="catalytic activity">
    <reaction evidence="8">
        <text>O-phospho-L-threonyl-[protein] + H2O = L-threonyl-[protein] + phosphate</text>
        <dbReference type="Rhea" id="RHEA:47004"/>
        <dbReference type="Rhea" id="RHEA-COMP:11060"/>
        <dbReference type="Rhea" id="RHEA-COMP:11605"/>
        <dbReference type="ChEBI" id="CHEBI:15377"/>
        <dbReference type="ChEBI" id="CHEBI:30013"/>
        <dbReference type="ChEBI" id="CHEBI:43474"/>
        <dbReference type="ChEBI" id="CHEBI:61977"/>
        <dbReference type="EC" id="3.1.3.16"/>
    </reaction>
</comment>
<evidence type="ECO:0000256" key="4">
    <source>
        <dbReference type="ARBA" id="ARBA00022801"/>
    </source>
</evidence>
<feature type="domain" description="Serine/threonine specific protein phosphatases" evidence="9">
    <location>
        <begin position="60"/>
        <end position="272"/>
    </location>
</feature>
<evidence type="ECO:0000256" key="5">
    <source>
        <dbReference type="ARBA" id="ARBA00022912"/>
    </source>
</evidence>
<dbReference type="SMART" id="SM00156">
    <property type="entry name" value="PP2Ac"/>
    <property type="match status" value="1"/>
</dbReference>
<dbReference type="InterPro" id="IPR006186">
    <property type="entry name" value="Ser/Thr-sp_prot-phosphatase"/>
</dbReference>
<dbReference type="InterPro" id="IPR004843">
    <property type="entry name" value="Calcineurin-like_PHP"/>
</dbReference>
<sequence length="274" mass="31373">MRDKLPKCNSGGERGTIALCQDELEDGILDILEGIEYGLAVSEQIDEKQLVKISIDEAIIFRSTFQILHRAADLFSKDSILLEIPLTSSLIIVGNLDGQLSDLLVVLRTNGLPPKTDYLFLGGYLDRENQSRYQIEILLLLLLMKLRWPSHIYLLRGCQEIFDCNYECGFIKLCNDTYGNNSTYSLFSETFDVMPIAAIIADSLLCCHGGLSQWMTSRDNIRQIPRPTYRDRMKMLDRCLMTDILWSTPSKFQRLYANFVSNLKFIAIKQKYSE</sequence>
<accession>A0A0M3J114</accession>
<dbReference type="EMBL" id="UYRR01001022">
    <property type="protein sequence ID" value="VDK18410.1"/>
    <property type="molecule type" value="Genomic_DNA"/>
</dbReference>
<keyword evidence="4" id="KW-0378">Hydrolase</keyword>
<organism evidence="12">
    <name type="scientific">Anisakis simplex</name>
    <name type="common">Herring worm</name>
    <dbReference type="NCBI Taxonomy" id="6269"/>
    <lineage>
        <taxon>Eukaryota</taxon>
        <taxon>Metazoa</taxon>
        <taxon>Ecdysozoa</taxon>
        <taxon>Nematoda</taxon>
        <taxon>Chromadorea</taxon>
        <taxon>Rhabditida</taxon>
        <taxon>Spirurina</taxon>
        <taxon>Ascaridomorpha</taxon>
        <taxon>Ascaridoidea</taxon>
        <taxon>Anisakidae</taxon>
        <taxon>Anisakis</taxon>
        <taxon>Anisakis simplex complex</taxon>
    </lineage>
</organism>
<keyword evidence="6" id="KW-0464">Manganese</keyword>
<dbReference type="Gene3D" id="3.60.21.10">
    <property type="match status" value="1"/>
</dbReference>
<dbReference type="PANTHER" id="PTHR11668">
    <property type="entry name" value="SERINE/THREONINE PROTEIN PHOSPHATASE"/>
    <property type="match status" value="1"/>
</dbReference>
<comment type="cofactor">
    <cofactor evidence="1">
        <name>Mn(2+)</name>
        <dbReference type="ChEBI" id="CHEBI:29035"/>
    </cofactor>
</comment>
<evidence type="ECO:0000313" key="12">
    <source>
        <dbReference type="WBParaSite" id="ASIM_0000120901-mRNA-1"/>
    </source>
</evidence>
<dbReference type="GO" id="GO:0005634">
    <property type="term" value="C:nucleus"/>
    <property type="evidence" value="ECO:0007669"/>
    <property type="project" value="TreeGrafter"/>
</dbReference>
<evidence type="ECO:0000256" key="6">
    <source>
        <dbReference type="ARBA" id="ARBA00023211"/>
    </source>
</evidence>
<dbReference type="AlphaFoldDB" id="A0A0M3J114"/>
<dbReference type="Proteomes" id="UP000267096">
    <property type="component" value="Unassembled WGS sequence"/>
</dbReference>
<dbReference type="InterPro" id="IPR029052">
    <property type="entry name" value="Metallo-depent_PP-like"/>
</dbReference>